<evidence type="ECO:0000313" key="1">
    <source>
        <dbReference type="EMBL" id="KAJ8024267.1"/>
    </source>
</evidence>
<keyword evidence="2" id="KW-1185">Reference proteome</keyword>
<proteinExistence type="predicted"/>
<name>A0A9Q0YQ42_HOLLE</name>
<protein>
    <submittedName>
        <fullName evidence="1">Uncharacterized protein</fullName>
    </submittedName>
</protein>
<sequence length="88" mass="10414">MGRRLRDQLPMTSDLLKHQLIEKSTGEKILQRQRTQKKYYDRRASPPQNFAVDDRVRACNEQLKTWNRAVVTEQTGMPRSFVVHTDRS</sequence>
<gene>
    <name evidence="1" type="ORF">HOLleu_36957</name>
</gene>
<accession>A0A9Q0YQ42</accession>
<dbReference type="AlphaFoldDB" id="A0A9Q0YQ42"/>
<reference evidence="1" key="1">
    <citation type="submission" date="2021-10" db="EMBL/GenBank/DDBJ databases">
        <title>Tropical sea cucumber genome reveals ecological adaptation and Cuvierian tubules defense mechanism.</title>
        <authorList>
            <person name="Chen T."/>
        </authorList>
    </citation>
    <scope>NUCLEOTIDE SEQUENCE</scope>
    <source>
        <strain evidence="1">Nanhai2018</strain>
        <tissue evidence="1">Muscle</tissue>
    </source>
</reference>
<comment type="caution">
    <text evidence="1">The sequence shown here is derived from an EMBL/GenBank/DDBJ whole genome shotgun (WGS) entry which is preliminary data.</text>
</comment>
<dbReference type="OrthoDB" id="6425688at2759"/>
<dbReference type="Proteomes" id="UP001152320">
    <property type="component" value="Chromosome 19"/>
</dbReference>
<organism evidence="1 2">
    <name type="scientific">Holothuria leucospilota</name>
    <name type="common">Black long sea cucumber</name>
    <name type="synonym">Mertensiothuria leucospilota</name>
    <dbReference type="NCBI Taxonomy" id="206669"/>
    <lineage>
        <taxon>Eukaryota</taxon>
        <taxon>Metazoa</taxon>
        <taxon>Echinodermata</taxon>
        <taxon>Eleutherozoa</taxon>
        <taxon>Echinozoa</taxon>
        <taxon>Holothuroidea</taxon>
        <taxon>Aspidochirotacea</taxon>
        <taxon>Aspidochirotida</taxon>
        <taxon>Holothuriidae</taxon>
        <taxon>Holothuria</taxon>
    </lineage>
</organism>
<dbReference type="EMBL" id="JAIZAY010000019">
    <property type="protein sequence ID" value="KAJ8024267.1"/>
    <property type="molecule type" value="Genomic_DNA"/>
</dbReference>
<evidence type="ECO:0000313" key="2">
    <source>
        <dbReference type="Proteomes" id="UP001152320"/>
    </source>
</evidence>